<dbReference type="PANTHER" id="PTHR35175">
    <property type="entry name" value="DUF1289 DOMAIN-CONTAINING PROTEIN"/>
    <property type="match status" value="1"/>
</dbReference>
<dbReference type="Pfam" id="PF06945">
    <property type="entry name" value="DUF1289"/>
    <property type="match status" value="1"/>
</dbReference>
<dbReference type="AlphaFoldDB" id="A0A371YVU7"/>
<gene>
    <name evidence="1" type="ORF">ACFODO_15810</name>
    <name evidence="2" type="ORF">C9E89_000265</name>
</gene>
<dbReference type="OrthoDB" id="5296987at2"/>
<comment type="caution">
    <text evidence="2">The sequence shown here is derived from an EMBL/GenBank/DDBJ whole genome shotgun (WGS) entry which is preliminary data.</text>
</comment>
<reference evidence="2 3" key="2">
    <citation type="submission" date="2018-08" db="EMBL/GenBank/DDBJ databases">
        <title>The draft genome of Acinetobacter sichuanensis strain WCHAc060041.</title>
        <authorList>
            <person name="Qin J."/>
            <person name="Feng Y."/>
            <person name="Zong Z."/>
        </authorList>
    </citation>
    <scope>NUCLEOTIDE SEQUENCE [LARGE SCALE GENOMIC DNA]</scope>
    <source>
        <strain evidence="2 3">WCHAc060041</strain>
    </source>
</reference>
<reference evidence="4" key="3">
    <citation type="journal article" date="2019" name="Int. J. Syst. Evol. Microbiol.">
        <title>The Global Catalogue of Microorganisms (GCM) 10K type strain sequencing project: providing services to taxonomists for standard genome sequencing and annotation.</title>
        <authorList>
            <consortium name="The Broad Institute Genomics Platform"/>
            <consortium name="The Broad Institute Genome Sequencing Center for Infectious Disease"/>
            <person name="Wu L."/>
            <person name="Ma J."/>
        </authorList>
    </citation>
    <scope>NUCLEOTIDE SEQUENCE [LARGE SCALE GENOMIC DNA]</scope>
    <source>
        <strain evidence="4">KCTC 62575</strain>
    </source>
</reference>
<accession>A0A371YVU7</accession>
<dbReference type="Proteomes" id="UP000240957">
    <property type="component" value="Unassembled WGS sequence"/>
</dbReference>
<dbReference type="EMBL" id="JBHRSF010000071">
    <property type="protein sequence ID" value="MFC2996700.1"/>
    <property type="molecule type" value="Genomic_DNA"/>
</dbReference>
<proteinExistence type="predicted"/>
<reference evidence="1" key="1">
    <citation type="journal article" date="2014" name="Int. J. Syst. Evol. Microbiol.">
        <title>Complete genome of a new Firmicutes species belonging to the dominant human colonic microbiota ('Ruminococcus bicirculans') reveals two chromosomes and a selective capacity to utilize plant glucans.</title>
        <authorList>
            <consortium name="NISC Comparative Sequencing Program"/>
            <person name="Wegmann U."/>
            <person name="Louis P."/>
            <person name="Goesmann A."/>
            <person name="Henrissat B."/>
            <person name="Duncan S.H."/>
            <person name="Flint H.J."/>
        </authorList>
    </citation>
    <scope>NUCLEOTIDE SEQUENCE</scope>
    <source>
        <strain evidence="1">KCTC 62575</strain>
    </source>
</reference>
<name>A0A371YVU7_9GAMM</name>
<evidence type="ECO:0000313" key="2">
    <source>
        <dbReference type="EMBL" id="RFC85605.1"/>
    </source>
</evidence>
<dbReference type="InterPro" id="IPR010710">
    <property type="entry name" value="DUF1289"/>
</dbReference>
<dbReference type="PANTHER" id="PTHR35175:SF1">
    <property type="entry name" value="OXIDOREDUCTASE"/>
    <property type="match status" value="1"/>
</dbReference>
<dbReference type="RefSeq" id="WP_107006649.1">
    <property type="nucleotide sequence ID" value="NZ_JBHRSF010000071.1"/>
</dbReference>
<reference evidence="1" key="4">
    <citation type="submission" date="2024-09" db="EMBL/GenBank/DDBJ databases">
        <authorList>
            <person name="Sun Q."/>
            <person name="Mori K."/>
        </authorList>
    </citation>
    <scope>NUCLEOTIDE SEQUENCE</scope>
    <source>
        <strain evidence="1">KCTC 62575</strain>
    </source>
</reference>
<dbReference type="Proteomes" id="UP001595455">
    <property type="component" value="Unassembled WGS sequence"/>
</dbReference>
<evidence type="ECO:0000313" key="1">
    <source>
        <dbReference type="EMBL" id="MFC2996700.1"/>
    </source>
</evidence>
<evidence type="ECO:0000313" key="4">
    <source>
        <dbReference type="Proteomes" id="UP001595455"/>
    </source>
</evidence>
<sequence>MSNKGRIPSLTPCVGRCSTVFGDSVCRGCRRFNHEVIQWNTYTAEQHLAVWKRLDAQLDQILVPMLPFAQLKHVEGFILGKRVRLLENASKGRKLYYALKICEKNRALAGESGLGIHAKQVKPLWDEFERRVLALATASYDLAWLRADGIHHNLLKIVEEKENLHIPISL</sequence>
<dbReference type="EMBL" id="PYIX02000001">
    <property type="protein sequence ID" value="RFC85605.1"/>
    <property type="molecule type" value="Genomic_DNA"/>
</dbReference>
<protein>
    <submittedName>
        <fullName evidence="2">DUF1289 domain-containing protein</fullName>
    </submittedName>
</protein>
<evidence type="ECO:0000313" key="3">
    <source>
        <dbReference type="Proteomes" id="UP000240957"/>
    </source>
</evidence>
<keyword evidence="4" id="KW-1185">Reference proteome</keyword>
<organism evidence="2 3">
    <name type="scientific">Acinetobacter sichuanensis</name>
    <dbReference type="NCBI Taxonomy" id="2136183"/>
    <lineage>
        <taxon>Bacteria</taxon>
        <taxon>Pseudomonadati</taxon>
        <taxon>Pseudomonadota</taxon>
        <taxon>Gammaproteobacteria</taxon>
        <taxon>Moraxellales</taxon>
        <taxon>Moraxellaceae</taxon>
        <taxon>Acinetobacter</taxon>
    </lineage>
</organism>